<proteinExistence type="predicted"/>
<reference evidence="3" key="2">
    <citation type="journal article" date="2008" name="Nucleic Acids Res.">
        <title>The rice annotation project database (RAP-DB): 2008 update.</title>
        <authorList>
            <consortium name="The rice annotation project (RAP)"/>
        </authorList>
    </citation>
    <scope>GENOME REANNOTATION</scope>
    <source>
        <strain evidence="3">cv. Nipponbare</strain>
    </source>
</reference>
<dbReference type="EMBL" id="AC130602">
    <property type="protein sequence ID" value="AAU90118.1"/>
    <property type="molecule type" value="Genomic_DNA"/>
</dbReference>
<evidence type="ECO:0000313" key="3">
    <source>
        <dbReference type="Proteomes" id="UP000000763"/>
    </source>
</evidence>
<accession>Q60EG6</accession>
<dbReference type="Proteomes" id="UP000000763">
    <property type="component" value="Chromosome 5"/>
</dbReference>
<gene>
    <name evidence="2" type="primary">B1122D01.13</name>
</gene>
<organism evidence="2 3">
    <name type="scientific">Oryza sativa subsp. japonica</name>
    <name type="common">Rice</name>
    <dbReference type="NCBI Taxonomy" id="39947"/>
    <lineage>
        <taxon>Eukaryota</taxon>
        <taxon>Viridiplantae</taxon>
        <taxon>Streptophyta</taxon>
        <taxon>Embryophyta</taxon>
        <taxon>Tracheophyta</taxon>
        <taxon>Spermatophyta</taxon>
        <taxon>Magnoliopsida</taxon>
        <taxon>Liliopsida</taxon>
        <taxon>Poales</taxon>
        <taxon>Poaceae</taxon>
        <taxon>BOP clade</taxon>
        <taxon>Oryzoideae</taxon>
        <taxon>Oryzeae</taxon>
        <taxon>Oryzinae</taxon>
        <taxon>Oryza</taxon>
        <taxon>Oryza sativa</taxon>
    </lineage>
</organism>
<evidence type="ECO:0000313" key="2">
    <source>
        <dbReference type="EMBL" id="AAU90118.1"/>
    </source>
</evidence>
<feature type="chain" id="PRO_5004265760" evidence="1">
    <location>
        <begin position="25"/>
        <end position="56"/>
    </location>
</feature>
<dbReference type="AlphaFoldDB" id="Q60EG6"/>
<name>Q60EG6_ORYSJ</name>
<protein>
    <submittedName>
        <fullName evidence="2">Uncharacterized protein</fullName>
    </submittedName>
</protein>
<sequence length="56" mass="6567">MRRGQHLSRNRFLLLCQLPMPSVATHAVIDIGNLLNTNRLLVYHHQSYEKEFSFTV</sequence>
<reference evidence="3" key="1">
    <citation type="journal article" date="2005" name="Nature">
        <title>The map-based sequence of the rice genome.</title>
        <authorList>
            <consortium name="International rice genome sequencing project (IRGSP)"/>
            <person name="Matsumoto T."/>
            <person name="Wu J."/>
            <person name="Kanamori H."/>
            <person name="Katayose Y."/>
            <person name="Fujisawa M."/>
            <person name="Namiki N."/>
            <person name="Mizuno H."/>
            <person name="Yamamoto K."/>
            <person name="Antonio B.A."/>
            <person name="Baba T."/>
            <person name="Sakata K."/>
            <person name="Nagamura Y."/>
            <person name="Aoki H."/>
            <person name="Arikawa K."/>
            <person name="Arita K."/>
            <person name="Bito T."/>
            <person name="Chiden Y."/>
            <person name="Fujitsuka N."/>
            <person name="Fukunaka R."/>
            <person name="Hamada M."/>
            <person name="Harada C."/>
            <person name="Hayashi A."/>
            <person name="Hijishita S."/>
            <person name="Honda M."/>
            <person name="Hosokawa S."/>
            <person name="Ichikawa Y."/>
            <person name="Idonuma A."/>
            <person name="Iijima M."/>
            <person name="Ikeda M."/>
            <person name="Ikeno M."/>
            <person name="Ito K."/>
            <person name="Ito S."/>
            <person name="Ito T."/>
            <person name="Ito Y."/>
            <person name="Ito Y."/>
            <person name="Iwabuchi A."/>
            <person name="Kamiya K."/>
            <person name="Karasawa W."/>
            <person name="Kurita K."/>
            <person name="Katagiri S."/>
            <person name="Kikuta A."/>
            <person name="Kobayashi H."/>
            <person name="Kobayashi N."/>
            <person name="Machita K."/>
            <person name="Maehara T."/>
            <person name="Masukawa M."/>
            <person name="Mizubayashi T."/>
            <person name="Mukai Y."/>
            <person name="Nagasaki H."/>
            <person name="Nagata Y."/>
            <person name="Naito S."/>
            <person name="Nakashima M."/>
            <person name="Nakama Y."/>
            <person name="Nakamichi Y."/>
            <person name="Nakamura M."/>
            <person name="Meguro A."/>
            <person name="Negishi M."/>
            <person name="Ohta I."/>
            <person name="Ohta T."/>
            <person name="Okamoto M."/>
            <person name="Ono N."/>
            <person name="Saji S."/>
            <person name="Sakaguchi M."/>
            <person name="Sakai K."/>
            <person name="Shibata M."/>
            <person name="Shimokawa T."/>
            <person name="Song J."/>
            <person name="Takazaki Y."/>
            <person name="Terasawa K."/>
            <person name="Tsugane M."/>
            <person name="Tsuji K."/>
            <person name="Ueda S."/>
            <person name="Waki K."/>
            <person name="Yamagata H."/>
            <person name="Yamamoto M."/>
            <person name="Yamamoto S."/>
            <person name="Yamane H."/>
            <person name="Yoshiki S."/>
            <person name="Yoshihara R."/>
            <person name="Yukawa K."/>
            <person name="Zhong H."/>
            <person name="Yano M."/>
            <person name="Yuan Q."/>
            <person name="Ouyang S."/>
            <person name="Liu J."/>
            <person name="Jones K.M."/>
            <person name="Gansberger K."/>
            <person name="Moffat K."/>
            <person name="Hill J."/>
            <person name="Bera J."/>
            <person name="Fadrosh D."/>
            <person name="Jin S."/>
            <person name="Johri S."/>
            <person name="Kim M."/>
            <person name="Overton L."/>
            <person name="Reardon M."/>
            <person name="Tsitrin T."/>
            <person name="Vuong H."/>
            <person name="Weaver B."/>
            <person name="Ciecko A."/>
            <person name="Tallon L."/>
            <person name="Jackson J."/>
            <person name="Pai G."/>
            <person name="Aken S.V."/>
            <person name="Utterback T."/>
            <person name="Reidmuller S."/>
            <person name="Feldblyum T."/>
            <person name="Hsiao J."/>
            <person name="Zismann V."/>
            <person name="Iobst S."/>
            <person name="de Vazeille A.R."/>
            <person name="Buell C.R."/>
            <person name="Ying K."/>
            <person name="Li Y."/>
            <person name="Lu T."/>
            <person name="Huang Y."/>
            <person name="Zhao Q."/>
            <person name="Feng Q."/>
            <person name="Zhang L."/>
            <person name="Zhu J."/>
            <person name="Weng Q."/>
            <person name="Mu J."/>
            <person name="Lu Y."/>
            <person name="Fan D."/>
            <person name="Liu Y."/>
            <person name="Guan J."/>
            <person name="Zhang Y."/>
            <person name="Yu S."/>
            <person name="Liu X."/>
            <person name="Zhang Y."/>
            <person name="Hong G."/>
            <person name="Han B."/>
            <person name="Choisne N."/>
            <person name="Demange N."/>
            <person name="Orjeda G."/>
            <person name="Samain S."/>
            <person name="Cattolico L."/>
            <person name="Pelletier E."/>
            <person name="Couloux A."/>
            <person name="Segurens B."/>
            <person name="Wincker P."/>
            <person name="D'Hont A."/>
            <person name="Scarpelli C."/>
            <person name="Weissenbach J."/>
            <person name="Salanoubat M."/>
            <person name="Quetier F."/>
            <person name="Yu Y."/>
            <person name="Kim H.R."/>
            <person name="Rambo T."/>
            <person name="Currie J."/>
            <person name="Collura K."/>
            <person name="Luo M."/>
            <person name="Yang T."/>
            <person name="Ammiraju J.S.S."/>
            <person name="Engler F."/>
            <person name="Soderlund C."/>
            <person name="Wing R.A."/>
            <person name="Palmer L.E."/>
            <person name="de la Bastide M."/>
            <person name="Spiegel L."/>
            <person name="Nascimento L."/>
            <person name="Zutavern T."/>
            <person name="O'Shaughnessy A."/>
            <person name="Dike S."/>
            <person name="Dedhia N."/>
            <person name="Preston R."/>
            <person name="Balija V."/>
            <person name="McCombie W.R."/>
            <person name="Chow T."/>
            <person name="Chen H."/>
            <person name="Chung M."/>
            <person name="Chen C."/>
            <person name="Shaw J."/>
            <person name="Wu H."/>
            <person name="Hsiao K."/>
            <person name="Chao Y."/>
            <person name="Chu M."/>
            <person name="Cheng C."/>
            <person name="Hour A."/>
            <person name="Lee P."/>
            <person name="Lin S."/>
            <person name="Lin Y."/>
            <person name="Liou J."/>
            <person name="Liu S."/>
            <person name="Hsing Y."/>
            <person name="Raghuvanshi S."/>
            <person name="Mohanty A."/>
            <person name="Bharti A.K."/>
            <person name="Gaur A."/>
            <person name="Gupta V."/>
            <person name="Kumar D."/>
            <person name="Ravi V."/>
            <person name="Vij S."/>
            <person name="Kapur A."/>
            <person name="Khurana P."/>
            <person name="Khurana P."/>
            <person name="Khurana J.P."/>
            <person name="Tyagi A.K."/>
            <person name="Gaikwad K."/>
            <person name="Singh A."/>
            <person name="Dalal V."/>
            <person name="Srivastava S."/>
            <person name="Dixit A."/>
            <person name="Pal A.K."/>
            <person name="Ghazi I.A."/>
            <person name="Yadav M."/>
            <person name="Pandit A."/>
            <person name="Bhargava A."/>
            <person name="Sureshbabu K."/>
            <person name="Batra K."/>
            <person name="Sharma T.R."/>
            <person name="Mohapatra T."/>
            <person name="Singh N.K."/>
            <person name="Messing J."/>
            <person name="Nelson A.B."/>
            <person name="Fuks G."/>
            <person name="Kavchok S."/>
            <person name="Keizer G."/>
            <person name="Linton E."/>
            <person name="Llaca V."/>
            <person name="Song R."/>
            <person name="Tanyolac B."/>
            <person name="Young S."/>
            <person name="Ho-Il K."/>
            <person name="Hahn J.H."/>
            <person name="Sangsakoo G."/>
            <person name="Vanavichit A."/>
            <person name="de Mattos Luiz.A.T."/>
            <person name="Zimmer P.D."/>
            <person name="Malone G."/>
            <person name="Dellagostin O."/>
            <person name="de Oliveira A.C."/>
            <person name="Bevan M."/>
            <person name="Bancroft I."/>
            <person name="Minx P."/>
            <person name="Cordum H."/>
            <person name="Wilson R."/>
            <person name="Cheng Z."/>
            <person name="Jin W."/>
            <person name="Jiang J."/>
            <person name="Leong S.A."/>
            <person name="Iwama H."/>
            <person name="Gojobori T."/>
            <person name="Itoh T."/>
            <person name="Niimura Y."/>
            <person name="Fujii Y."/>
            <person name="Habara T."/>
            <person name="Sakai H."/>
            <person name="Sato Y."/>
            <person name="Wilson G."/>
            <person name="Kumar K."/>
            <person name="McCouch S."/>
            <person name="Juretic N."/>
            <person name="Hoen D."/>
            <person name="Wright S."/>
            <person name="Bruskiewich R."/>
            <person name="Bureau T."/>
            <person name="Miyao A."/>
            <person name="Hirochika H."/>
            <person name="Nishikawa T."/>
            <person name="Kadowaki K."/>
            <person name="Sugiura M."/>
            <person name="Burr B."/>
            <person name="Sasaki T."/>
        </authorList>
    </citation>
    <scope>NUCLEOTIDE SEQUENCE [LARGE SCALE GENOMIC DNA]</scope>
    <source>
        <strain evidence="3">cv. Nipponbare</strain>
    </source>
</reference>
<feature type="signal peptide" evidence="1">
    <location>
        <begin position="1"/>
        <end position="24"/>
    </location>
</feature>
<evidence type="ECO:0000256" key="1">
    <source>
        <dbReference type="SAM" id="SignalP"/>
    </source>
</evidence>
<keyword evidence="1" id="KW-0732">Signal</keyword>